<evidence type="ECO:0000259" key="2">
    <source>
        <dbReference type="SMART" id="SM00899"/>
    </source>
</evidence>
<dbReference type="Pfam" id="PF04023">
    <property type="entry name" value="FeoA"/>
    <property type="match status" value="1"/>
</dbReference>
<dbReference type="EMBL" id="JAAXKX010000029">
    <property type="protein sequence ID" value="NKN34492.1"/>
    <property type="molecule type" value="Genomic_DNA"/>
</dbReference>
<dbReference type="PANTHER" id="PTHR42954:SF2">
    <property type="entry name" value="FE(2+) TRANSPORT PROTEIN A"/>
    <property type="match status" value="1"/>
</dbReference>
<proteinExistence type="predicted"/>
<dbReference type="SUPFAM" id="SSF50037">
    <property type="entry name" value="C-terminal domain of transcriptional repressors"/>
    <property type="match status" value="1"/>
</dbReference>
<evidence type="ECO:0000313" key="3">
    <source>
        <dbReference type="EMBL" id="NKN34492.1"/>
    </source>
</evidence>
<dbReference type="RefSeq" id="WP_168670866.1">
    <property type="nucleotide sequence ID" value="NZ_JAAXKX010000029.1"/>
</dbReference>
<organism evidence="3 4">
    <name type="scientific">Marichromatium bheemlicum</name>
    <dbReference type="NCBI Taxonomy" id="365339"/>
    <lineage>
        <taxon>Bacteria</taxon>
        <taxon>Pseudomonadati</taxon>
        <taxon>Pseudomonadota</taxon>
        <taxon>Gammaproteobacteria</taxon>
        <taxon>Chromatiales</taxon>
        <taxon>Chromatiaceae</taxon>
        <taxon>Marichromatium</taxon>
    </lineage>
</organism>
<dbReference type="SMART" id="SM00899">
    <property type="entry name" value="FeoA"/>
    <property type="match status" value="1"/>
</dbReference>
<keyword evidence="1" id="KW-0408">Iron</keyword>
<accession>A0ABX1IAD4</accession>
<dbReference type="InterPro" id="IPR038157">
    <property type="entry name" value="FeoA_core_dom"/>
</dbReference>
<dbReference type="InterPro" id="IPR008988">
    <property type="entry name" value="Transcriptional_repressor_C"/>
</dbReference>
<dbReference type="InterPro" id="IPR052713">
    <property type="entry name" value="FeoA"/>
</dbReference>
<keyword evidence="4" id="KW-1185">Reference proteome</keyword>
<dbReference type="PANTHER" id="PTHR42954">
    <property type="entry name" value="FE(2+) TRANSPORT PROTEIN A"/>
    <property type="match status" value="1"/>
</dbReference>
<feature type="domain" description="Ferrous iron transporter FeoA-like" evidence="2">
    <location>
        <begin position="3"/>
        <end position="76"/>
    </location>
</feature>
<gene>
    <name evidence="3" type="ORF">HF203_14825</name>
</gene>
<dbReference type="InterPro" id="IPR007167">
    <property type="entry name" value="Fe-transptr_FeoA-like"/>
</dbReference>
<dbReference type="Gene3D" id="2.30.30.90">
    <property type="match status" value="1"/>
</dbReference>
<sequence>MNTTLKEFSAGDRGAVRGYRPGADAYRRKLLSMGLTPGVALEVIRVAPMGDPVEVRVRGTCVSLRREEAAILEVERT</sequence>
<evidence type="ECO:0000313" key="4">
    <source>
        <dbReference type="Proteomes" id="UP000740754"/>
    </source>
</evidence>
<protein>
    <submittedName>
        <fullName evidence="3">Ferrous iron transport protein A</fullName>
    </submittedName>
</protein>
<comment type="caution">
    <text evidence="3">The sequence shown here is derived from an EMBL/GenBank/DDBJ whole genome shotgun (WGS) entry which is preliminary data.</text>
</comment>
<reference evidence="3 4" key="1">
    <citation type="submission" date="2020-04" db="EMBL/GenBank/DDBJ databases">
        <title>Draft Whole-Genome sequence of Marichromatium bheemlicum DSM 18632, type strain.</title>
        <authorList>
            <person name="Kyndt J.A."/>
            <person name="Meyer T.E."/>
        </authorList>
    </citation>
    <scope>NUCLEOTIDE SEQUENCE [LARGE SCALE GENOMIC DNA]</scope>
    <source>
        <strain evidence="3 4">DSM 18632</strain>
    </source>
</reference>
<name>A0ABX1IAD4_9GAMM</name>
<dbReference type="Proteomes" id="UP000740754">
    <property type="component" value="Unassembled WGS sequence"/>
</dbReference>
<evidence type="ECO:0000256" key="1">
    <source>
        <dbReference type="ARBA" id="ARBA00023004"/>
    </source>
</evidence>